<dbReference type="AlphaFoldDB" id="A0A838L4I9"/>
<dbReference type="EMBL" id="JACEIB010000003">
    <property type="protein sequence ID" value="MBA2933820.1"/>
    <property type="molecule type" value="Genomic_DNA"/>
</dbReference>
<protein>
    <recommendedName>
        <fullName evidence="3">STAS/SEC14 domain-containing protein</fullName>
    </recommendedName>
</protein>
<organism evidence="1 2">
    <name type="scientific">Sphingomonas chungangi</name>
    <dbReference type="NCBI Taxonomy" id="2683589"/>
    <lineage>
        <taxon>Bacteria</taxon>
        <taxon>Pseudomonadati</taxon>
        <taxon>Pseudomonadota</taxon>
        <taxon>Alphaproteobacteria</taxon>
        <taxon>Sphingomonadales</taxon>
        <taxon>Sphingomonadaceae</taxon>
        <taxon>Sphingomonas</taxon>
    </lineage>
</organism>
<dbReference type="Proteomes" id="UP000570166">
    <property type="component" value="Unassembled WGS sequence"/>
</dbReference>
<accession>A0A838L4I9</accession>
<dbReference type="RefSeq" id="WP_160363615.1">
    <property type="nucleotide sequence ID" value="NZ_JACEIB010000003.1"/>
</dbReference>
<reference evidence="1 2" key="1">
    <citation type="submission" date="2020-07" db="EMBL/GenBank/DDBJ databases">
        <authorList>
            <person name="Sun Q."/>
        </authorList>
    </citation>
    <scope>NUCLEOTIDE SEQUENCE [LARGE SCALE GENOMIC DNA]</scope>
    <source>
        <strain evidence="1 2">CGMCC 1.13654</strain>
    </source>
</reference>
<evidence type="ECO:0000313" key="2">
    <source>
        <dbReference type="Proteomes" id="UP000570166"/>
    </source>
</evidence>
<proteinExistence type="predicted"/>
<dbReference type="InterPro" id="IPR036513">
    <property type="entry name" value="STAS_dom_sf"/>
</dbReference>
<keyword evidence="2" id="KW-1185">Reference proteome</keyword>
<name>A0A838L4I9_9SPHN</name>
<sequence>MGELTVGYDAAGGLVRTLCAGFLTIEDVRRWGAQLPVANAEARRAGKPVLHLVIALDSPVQSGDVIAEFATIDIHPVGPQDRMAVVVSSNLAKMQAARNFADGRERGFLDEAEAIAWLRG</sequence>
<evidence type="ECO:0008006" key="3">
    <source>
        <dbReference type="Google" id="ProtNLM"/>
    </source>
</evidence>
<comment type="caution">
    <text evidence="1">The sequence shown here is derived from an EMBL/GenBank/DDBJ whole genome shotgun (WGS) entry which is preliminary data.</text>
</comment>
<gene>
    <name evidence="1" type="ORF">HZF05_06865</name>
</gene>
<evidence type="ECO:0000313" key="1">
    <source>
        <dbReference type="EMBL" id="MBA2933820.1"/>
    </source>
</evidence>
<dbReference type="SUPFAM" id="SSF52091">
    <property type="entry name" value="SpoIIaa-like"/>
    <property type="match status" value="1"/>
</dbReference>